<feature type="transmembrane region" description="Helical" evidence="1">
    <location>
        <begin position="315"/>
        <end position="339"/>
    </location>
</feature>
<dbReference type="InterPro" id="IPR053058">
    <property type="entry name" value="Mulikevirus_tape_measure"/>
</dbReference>
<feature type="transmembrane region" description="Helical" evidence="1">
    <location>
        <begin position="345"/>
        <end position="369"/>
    </location>
</feature>
<organism evidence="3">
    <name type="scientific">viral metagenome</name>
    <dbReference type="NCBI Taxonomy" id="1070528"/>
    <lineage>
        <taxon>unclassified sequences</taxon>
        <taxon>metagenomes</taxon>
        <taxon>organismal metagenomes</taxon>
    </lineage>
</organism>
<reference evidence="3" key="1">
    <citation type="submission" date="2020-03" db="EMBL/GenBank/DDBJ databases">
        <title>The deep terrestrial virosphere.</title>
        <authorList>
            <person name="Holmfeldt K."/>
            <person name="Nilsson E."/>
            <person name="Simone D."/>
            <person name="Lopez-Fernandez M."/>
            <person name="Wu X."/>
            <person name="de Brujin I."/>
            <person name="Lundin D."/>
            <person name="Andersson A."/>
            <person name="Bertilsson S."/>
            <person name="Dopson M."/>
        </authorList>
    </citation>
    <scope>NUCLEOTIDE SEQUENCE</scope>
    <source>
        <strain evidence="4">MM415A00178</strain>
        <strain evidence="3">MM415B00368</strain>
        <strain evidence="5">TM448B02585</strain>
    </source>
</reference>
<dbReference type="PANTHER" id="PTHR38812:SF2">
    <property type="entry name" value="MU-LIKE PROPHAGE FLUMU PROTEIN GP42"/>
    <property type="match status" value="1"/>
</dbReference>
<proteinExistence type="predicted"/>
<keyword evidence="1" id="KW-0472">Membrane</keyword>
<keyword evidence="1" id="KW-0812">Transmembrane</keyword>
<protein>
    <submittedName>
        <fullName evidence="3">Putative tail protein</fullName>
    </submittedName>
</protein>
<evidence type="ECO:0000313" key="5">
    <source>
        <dbReference type="EMBL" id="QJI01505.1"/>
    </source>
</evidence>
<gene>
    <name evidence="4" type="ORF">MM415A00178_0044</name>
    <name evidence="3" type="ORF">MM415B00368_0044</name>
    <name evidence="5" type="ORF">TM448B02585_0010</name>
</gene>
<dbReference type="AlphaFoldDB" id="A0A6M3J7E6"/>
<dbReference type="PANTHER" id="PTHR38812">
    <property type="entry name" value="MU-LIKE PROPHAGE FLUMU PROTEIN GP42"/>
    <property type="match status" value="1"/>
</dbReference>
<dbReference type="EMBL" id="MT142532">
    <property type="protein sequence ID" value="QJA84634.1"/>
    <property type="molecule type" value="Genomic_DNA"/>
</dbReference>
<feature type="transmembrane region" description="Helical" evidence="1">
    <location>
        <begin position="33"/>
        <end position="54"/>
    </location>
</feature>
<feature type="domain" description="Tape measure protein N-terminal" evidence="2">
    <location>
        <begin position="57"/>
        <end position="234"/>
    </location>
</feature>
<name>A0A6M3J7E6_9ZZZZ</name>
<dbReference type="InterPro" id="IPR013491">
    <property type="entry name" value="Tape_meas_N"/>
</dbReference>
<accession>A0A6M3J7E6</accession>
<evidence type="ECO:0000313" key="3">
    <source>
        <dbReference type="EMBL" id="QJA66009.1"/>
    </source>
</evidence>
<dbReference type="EMBL" id="MT144928">
    <property type="protein sequence ID" value="QJI01505.1"/>
    <property type="molecule type" value="Genomic_DNA"/>
</dbReference>
<evidence type="ECO:0000256" key="1">
    <source>
        <dbReference type="SAM" id="Phobius"/>
    </source>
</evidence>
<evidence type="ECO:0000259" key="2">
    <source>
        <dbReference type="Pfam" id="PF20155"/>
    </source>
</evidence>
<sequence>MIIRNLLTKFGFNVDSAKLAEFDKSVDRVKGNLTLATGVLAGMAAAATGLAYAFKGAFLDVSVQFEKFQTILETTEGSQQAAKKAMDWVADFAASTPYELAQVTDAFVKLRSYGMDPTDGLLRTLGDTAAAMGKDVMSAVEAVADAAMGESERLKEFGIKAAKTGATIAYTYTDKAGKQRVAKAKATSKDEIQATLAAIWNEKYGGSMDRLSRTWGGMMSNVGDQWTKFAKMVMDEGPFDFLKGELSNILGGIDDAATSGEMKAAAKKLGKKITEILKVTVKAIKDLVRWGRELYATINPMIQRMGGWEVTLKRIGTALLVAFAVSTLRNVLLMGQAFIVAAKSLAVLAVSAIPMYLWAAAILAIALAVQDLWVYAQGGDSAIGRFFEHFKGQEGIIGGIVRKIIKLQDGLSALMDVNLGEQRVRIIPDDEGTTWLWEIQQMPGRIKDAFIEFGEWLGTWAVRAWIGLRDSAIDAFDAISAAIRSALGSALTWASDRVGDLASALGSLRGALGIGSAAPSPSSGISLPSIPIPAPSAGSSMSQSSTVDVGGISVSVAGSNASPESIGEAVADAIGGVVRRARLGFAGGDA</sequence>
<dbReference type="Pfam" id="PF20155">
    <property type="entry name" value="TMP_3"/>
    <property type="match status" value="1"/>
</dbReference>
<evidence type="ECO:0000313" key="4">
    <source>
        <dbReference type="EMBL" id="QJA84634.1"/>
    </source>
</evidence>
<dbReference type="EMBL" id="MT141547">
    <property type="protein sequence ID" value="QJA66009.1"/>
    <property type="molecule type" value="Genomic_DNA"/>
</dbReference>
<keyword evidence="1" id="KW-1133">Transmembrane helix</keyword>